<protein>
    <recommendedName>
        <fullName evidence="10">Glycosyltransferase RgtA/B/C/D-like domain-containing protein</fullName>
    </recommendedName>
</protein>
<sequence length="474" mass="53042">MKLQHLNPALVLLWIAVAIFATNTALLWDWELDDALIYARYIDNFTEGNGLVFNPGIKVNGLTSPLFAYLSILVVPFVDDAKNAIMLVSALAVVGSMLVFYKLLARFFIEEKAAAISALLATTAAASYVNLGMETSLFVLLFGVCLYCYLKNAHILLGVAVGFLVLTRPEGLLLVPVLAINTFLRGRPWPSWYCYLMPAAMIAFQLLFNGLYYGEILPTSGVAKLYQGESGLWAEEQFLSSLLTKFHFGFTATGNWLSMFVLLMCAACSMLVKRANEYLILTALFLVFYTVFYVVLKIPPQGWYYGIYFSILWSYVAIGVAGIVEQVSGKSDKTANRLYGLPLVILFFTFFWQEPKLRDTVGGTVRQDYRAIGVWLASNTPNNASIALVEIGTVAWYSEREIIDILGLVTPEVGEFIARGELSAWTDVYQPDYMLVHEPLWELEVGLYALIEKTTVTEVTEFEFPGFRLKHVVE</sequence>
<feature type="transmembrane region" description="Helical" evidence="8">
    <location>
        <begin position="84"/>
        <end position="101"/>
    </location>
</feature>
<organism evidence="9">
    <name type="scientific">marine metagenome</name>
    <dbReference type="NCBI Taxonomy" id="408172"/>
    <lineage>
        <taxon>unclassified sequences</taxon>
        <taxon>metagenomes</taxon>
        <taxon>ecological metagenomes</taxon>
    </lineage>
</organism>
<gene>
    <name evidence="9" type="ORF">METZ01_LOCUS208716</name>
</gene>
<dbReference type="GO" id="GO:0005886">
    <property type="term" value="C:plasma membrane"/>
    <property type="evidence" value="ECO:0007669"/>
    <property type="project" value="UniProtKB-SubCell"/>
</dbReference>
<evidence type="ECO:0000256" key="7">
    <source>
        <dbReference type="ARBA" id="ARBA00023136"/>
    </source>
</evidence>
<dbReference type="GO" id="GO:0016763">
    <property type="term" value="F:pentosyltransferase activity"/>
    <property type="evidence" value="ECO:0007669"/>
    <property type="project" value="TreeGrafter"/>
</dbReference>
<feature type="transmembrane region" description="Helical" evidence="8">
    <location>
        <begin position="6"/>
        <end position="28"/>
    </location>
</feature>
<keyword evidence="7 8" id="KW-0472">Membrane</keyword>
<dbReference type="PANTHER" id="PTHR33908:SF11">
    <property type="entry name" value="MEMBRANE PROTEIN"/>
    <property type="match status" value="1"/>
</dbReference>
<evidence type="ECO:0000256" key="4">
    <source>
        <dbReference type="ARBA" id="ARBA00022679"/>
    </source>
</evidence>
<evidence type="ECO:0000313" key="9">
    <source>
        <dbReference type="EMBL" id="SVB55862.1"/>
    </source>
</evidence>
<evidence type="ECO:0000256" key="3">
    <source>
        <dbReference type="ARBA" id="ARBA00022676"/>
    </source>
</evidence>
<dbReference type="EMBL" id="UINC01047067">
    <property type="protein sequence ID" value="SVB55862.1"/>
    <property type="molecule type" value="Genomic_DNA"/>
</dbReference>
<feature type="transmembrane region" description="Helical" evidence="8">
    <location>
        <begin position="248"/>
        <end position="271"/>
    </location>
</feature>
<evidence type="ECO:0000256" key="6">
    <source>
        <dbReference type="ARBA" id="ARBA00022989"/>
    </source>
</evidence>
<accession>A0A382EZN1</accession>
<dbReference type="AlphaFoldDB" id="A0A382EZN1"/>
<keyword evidence="3" id="KW-0328">Glycosyltransferase</keyword>
<proteinExistence type="predicted"/>
<feature type="transmembrane region" description="Helical" evidence="8">
    <location>
        <begin position="192"/>
        <end position="213"/>
    </location>
</feature>
<evidence type="ECO:0008006" key="10">
    <source>
        <dbReference type="Google" id="ProtNLM"/>
    </source>
</evidence>
<feature type="transmembrane region" description="Helical" evidence="8">
    <location>
        <begin position="278"/>
        <end position="296"/>
    </location>
</feature>
<name>A0A382EZN1_9ZZZZ</name>
<keyword evidence="2" id="KW-1003">Cell membrane</keyword>
<keyword evidence="4" id="KW-0808">Transferase</keyword>
<feature type="transmembrane region" description="Helical" evidence="8">
    <location>
        <begin position="336"/>
        <end position="352"/>
    </location>
</feature>
<evidence type="ECO:0000256" key="1">
    <source>
        <dbReference type="ARBA" id="ARBA00004651"/>
    </source>
</evidence>
<comment type="subcellular location">
    <subcellularLocation>
        <location evidence="1">Cell membrane</location>
        <topology evidence="1">Multi-pass membrane protein</topology>
    </subcellularLocation>
</comment>
<keyword evidence="6 8" id="KW-1133">Transmembrane helix</keyword>
<evidence type="ECO:0000256" key="2">
    <source>
        <dbReference type="ARBA" id="ARBA00022475"/>
    </source>
</evidence>
<feature type="transmembrane region" description="Helical" evidence="8">
    <location>
        <begin position="137"/>
        <end position="166"/>
    </location>
</feature>
<dbReference type="PANTHER" id="PTHR33908">
    <property type="entry name" value="MANNOSYLTRANSFERASE YKCB-RELATED"/>
    <property type="match status" value="1"/>
</dbReference>
<keyword evidence="5 8" id="KW-0812">Transmembrane</keyword>
<evidence type="ECO:0000256" key="5">
    <source>
        <dbReference type="ARBA" id="ARBA00022692"/>
    </source>
</evidence>
<reference evidence="9" key="1">
    <citation type="submission" date="2018-05" db="EMBL/GenBank/DDBJ databases">
        <authorList>
            <person name="Lanie J.A."/>
            <person name="Ng W.-L."/>
            <person name="Kazmierczak K.M."/>
            <person name="Andrzejewski T.M."/>
            <person name="Davidsen T.M."/>
            <person name="Wayne K.J."/>
            <person name="Tettelin H."/>
            <person name="Glass J.I."/>
            <person name="Rusch D."/>
            <person name="Podicherti R."/>
            <person name="Tsui H.-C.T."/>
            <person name="Winkler M.E."/>
        </authorList>
    </citation>
    <scope>NUCLEOTIDE SEQUENCE</scope>
</reference>
<feature type="transmembrane region" description="Helical" evidence="8">
    <location>
        <begin position="59"/>
        <end position="78"/>
    </location>
</feature>
<dbReference type="GO" id="GO:0008610">
    <property type="term" value="P:lipid biosynthetic process"/>
    <property type="evidence" value="ECO:0007669"/>
    <property type="project" value="UniProtKB-ARBA"/>
</dbReference>
<feature type="transmembrane region" description="Helical" evidence="8">
    <location>
        <begin position="302"/>
        <end position="324"/>
    </location>
</feature>
<evidence type="ECO:0000256" key="8">
    <source>
        <dbReference type="SAM" id="Phobius"/>
    </source>
</evidence>
<dbReference type="InterPro" id="IPR050297">
    <property type="entry name" value="LipidA_mod_glycosyltrf_83"/>
</dbReference>